<dbReference type="eggNOG" id="ENOG502SZQ8">
    <property type="taxonomic scope" value="Eukaryota"/>
</dbReference>
<dbReference type="GeneID" id="10030024"/>
<organism evidence="2">
    <name type="scientific">Arthroderma gypseum (strain ATCC MYA-4604 / CBS 118893)</name>
    <name type="common">Microsporum gypseum</name>
    <dbReference type="NCBI Taxonomy" id="535722"/>
    <lineage>
        <taxon>Eukaryota</taxon>
        <taxon>Fungi</taxon>
        <taxon>Dikarya</taxon>
        <taxon>Ascomycota</taxon>
        <taxon>Pezizomycotina</taxon>
        <taxon>Eurotiomycetes</taxon>
        <taxon>Eurotiomycetidae</taxon>
        <taxon>Onygenales</taxon>
        <taxon>Arthrodermataceae</taxon>
        <taxon>Nannizzia</taxon>
    </lineage>
</organism>
<gene>
    <name evidence="1" type="ORF">MGYG_02253</name>
</gene>
<dbReference type="AlphaFoldDB" id="E4UQL1"/>
<name>E4UQL1_ARTGP</name>
<proteinExistence type="predicted"/>
<protein>
    <recommendedName>
        <fullName evidence="3">Protein kinase domain-containing protein</fullName>
    </recommendedName>
</protein>
<keyword evidence="2" id="KW-1185">Reference proteome</keyword>
<dbReference type="Proteomes" id="UP000002669">
    <property type="component" value="Unassembled WGS sequence"/>
</dbReference>
<dbReference type="RefSeq" id="XP_003174723.1">
    <property type="nucleotide sequence ID" value="XM_003174675.1"/>
</dbReference>
<dbReference type="VEuPathDB" id="FungiDB:MGYG_02253"/>
<evidence type="ECO:0008006" key="3">
    <source>
        <dbReference type="Google" id="ProtNLM"/>
    </source>
</evidence>
<dbReference type="EMBL" id="DS989823">
    <property type="protein sequence ID" value="EFQ99240.1"/>
    <property type="molecule type" value="Genomic_DNA"/>
</dbReference>
<dbReference type="HOGENOM" id="CLU_2084299_0_0_1"/>
<dbReference type="OrthoDB" id="1668230at2759"/>
<dbReference type="STRING" id="535722.E4UQL1"/>
<sequence length="117" mass="13923">MALPRGFIRFLNYRNIKPNNILIHGGCVKTIDFANREIFHLDINMEKIFADDPYAKGDLSGIASLTYSISAWRVFHYDFFEENRFSRPDQVPTTETLVYWEIIDRCWRNEYHSIRSL</sequence>
<evidence type="ECO:0000313" key="1">
    <source>
        <dbReference type="EMBL" id="EFQ99240.1"/>
    </source>
</evidence>
<dbReference type="InParanoid" id="E4UQL1"/>
<evidence type="ECO:0000313" key="2">
    <source>
        <dbReference type="Proteomes" id="UP000002669"/>
    </source>
</evidence>
<reference evidence="2" key="1">
    <citation type="journal article" date="2012" name="MBio">
        <title>Comparative genome analysis of Trichophyton rubrum and related dermatophytes reveals candidate genes involved in infection.</title>
        <authorList>
            <person name="Martinez D.A."/>
            <person name="Oliver B.G."/>
            <person name="Graeser Y."/>
            <person name="Goldberg J.M."/>
            <person name="Li W."/>
            <person name="Martinez-Rossi N.M."/>
            <person name="Monod M."/>
            <person name="Shelest E."/>
            <person name="Barton R.C."/>
            <person name="Birch E."/>
            <person name="Brakhage A.A."/>
            <person name="Chen Z."/>
            <person name="Gurr S.J."/>
            <person name="Heiman D."/>
            <person name="Heitman J."/>
            <person name="Kosti I."/>
            <person name="Rossi A."/>
            <person name="Saif S."/>
            <person name="Samalova M."/>
            <person name="Saunders C.W."/>
            <person name="Shea T."/>
            <person name="Summerbell R.C."/>
            <person name="Xu J."/>
            <person name="Young S."/>
            <person name="Zeng Q."/>
            <person name="Birren B.W."/>
            <person name="Cuomo C.A."/>
            <person name="White T.C."/>
        </authorList>
    </citation>
    <scope>NUCLEOTIDE SEQUENCE [LARGE SCALE GENOMIC DNA]</scope>
    <source>
        <strain evidence="2">ATCC MYA-4604 / CBS 118893</strain>
    </source>
</reference>
<accession>E4UQL1</accession>